<dbReference type="CDD" id="cd17470">
    <property type="entry name" value="T3SS_Flik_C"/>
    <property type="match status" value="1"/>
</dbReference>
<dbReference type="AlphaFoldDB" id="A0A558GS46"/>
<keyword evidence="3" id="KW-0282">Flagellum</keyword>
<dbReference type="Pfam" id="PF02120">
    <property type="entry name" value="Flg_hook"/>
    <property type="match status" value="1"/>
</dbReference>
<gene>
    <name evidence="3" type="ORF">FQP90_18585</name>
</gene>
<dbReference type="Gene3D" id="3.30.750.140">
    <property type="match status" value="1"/>
</dbReference>
<dbReference type="InterPro" id="IPR038610">
    <property type="entry name" value="FliK-like_C_sf"/>
</dbReference>
<evidence type="ECO:0000259" key="2">
    <source>
        <dbReference type="Pfam" id="PF02120"/>
    </source>
</evidence>
<evidence type="ECO:0000313" key="3">
    <source>
        <dbReference type="EMBL" id="TVU59707.1"/>
    </source>
</evidence>
<name>A0A558GS46_PAENT</name>
<keyword evidence="3" id="KW-0969">Cilium</keyword>
<feature type="domain" description="Flagellar hook-length control protein-like C-terminal" evidence="2">
    <location>
        <begin position="8"/>
        <end position="73"/>
    </location>
</feature>
<evidence type="ECO:0000313" key="4">
    <source>
        <dbReference type="Proteomes" id="UP000316500"/>
    </source>
</evidence>
<evidence type="ECO:0000256" key="1">
    <source>
        <dbReference type="SAM" id="MobiDB-lite"/>
    </source>
</evidence>
<dbReference type="InterPro" id="IPR021136">
    <property type="entry name" value="Flagellar_hook_control-like_C"/>
</dbReference>
<dbReference type="Proteomes" id="UP000316500">
    <property type="component" value="Unassembled WGS sequence"/>
</dbReference>
<dbReference type="OrthoDB" id="5149615at2"/>
<keyword evidence="3" id="KW-0966">Cell projection</keyword>
<proteinExistence type="predicted"/>
<reference evidence="3 4" key="1">
    <citation type="submission" date="2019-07" db="EMBL/GenBank/DDBJ databases">
        <title>Diversity of Bacteria from Kongsfjorden, Arctic.</title>
        <authorList>
            <person name="Yu Y."/>
        </authorList>
    </citation>
    <scope>NUCLEOTIDE SEQUENCE [LARGE SCALE GENOMIC DNA]</scope>
    <source>
        <strain evidence="3 4">SM1928</strain>
    </source>
</reference>
<dbReference type="EMBL" id="VNFK01000017">
    <property type="protein sequence ID" value="TVU59707.1"/>
    <property type="molecule type" value="Genomic_DNA"/>
</dbReference>
<organism evidence="3 4">
    <name type="scientific">Paenarthrobacter nitroguajacolicus</name>
    <name type="common">Arthrobacter nitroguajacolicus</name>
    <dbReference type="NCBI Taxonomy" id="211146"/>
    <lineage>
        <taxon>Bacteria</taxon>
        <taxon>Bacillati</taxon>
        <taxon>Actinomycetota</taxon>
        <taxon>Actinomycetes</taxon>
        <taxon>Micrococcales</taxon>
        <taxon>Micrococcaceae</taxon>
        <taxon>Paenarthrobacter</taxon>
    </lineage>
</organism>
<feature type="region of interest" description="Disordered" evidence="1">
    <location>
        <begin position="66"/>
        <end position="156"/>
    </location>
</feature>
<dbReference type="RefSeq" id="WP_144652545.1">
    <property type="nucleotide sequence ID" value="NZ_VNFK01000017.1"/>
</dbReference>
<feature type="compositionally biased region" description="Gly residues" evidence="1">
    <location>
        <begin position="87"/>
        <end position="107"/>
    </location>
</feature>
<protein>
    <submittedName>
        <fullName evidence="3">Flagellar hook-length control protein FliK</fullName>
    </submittedName>
</protein>
<comment type="caution">
    <text evidence="3">The sequence shown here is derived from an EMBL/GenBank/DDBJ whole genome shotgun (WGS) entry which is preliminary data.</text>
</comment>
<accession>A0A558GS46</accession>
<sequence length="156" mass="15758">MPLFSLVSAAPGEHVMTLRVAPDDLGPLTVRAHVDAAGVRIELFAPGDAGREAVRHVLPELRRSLEDSGASLSLSPQNSPPDAGKDPGQGSGRDPGQGTGQGAGPGSGTRDPDARLRGSTKAGSGEAVPEGADAQPQLPPGVVRGPSSPNRLDILV</sequence>